<dbReference type="Proteomes" id="UP000722121">
    <property type="component" value="Unassembled WGS sequence"/>
</dbReference>
<dbReference type="InterPro" id="IPR050256">
    <property type="entry name" value="Glycosyltransferase_2"/>
</dbReference>
<comment type="caution">
    <text evidence="4">The sequence shown here is derived from an EMBL/GenBank/DDBJ whole genome shotgun (WGS) entry which is preliminary data.</text>
</comment>
<name>A0ABS3AVF1_9BACT</name>
<proteinExistence type="predicted"/>
<dbReference type="PANTHER" id="PTHR48090">
    <property type="entry name" value="UNDECAPRENYL-PHOSPHATE 4-DEOXY-4-FORMAMIDO-L-ARABINOSE TRANSFERASE-RELATED"/>
    <property type="match status" value="1"/>
</dbReference>
<reference evidence="4 5" key="1">
    <citation type="submission" date="2021-02" db="EMBL/GenBank/DDBJ databases">
        <title>Activity-based single-cell genomes from oceanic crustal fluid captures similar information to metagenomic and metatranscriptomic surveys with orders of magnitude less sampling.</title>
        <authorList>
            <person name="D'Angelo T.S."/>
            <person name="Orcutt B.N."/>
        </authorList>
    </citation>
    <scope>NUCLEOTIDE SEQUENCE [LARGE SCALE GENOMIC DNA]</scope>
    <source>
        <strain evidence="4">AH-315-G07</strain>
    </source>
</reference>
<dbReference type="InterPro" id="IPR029044">
    <property type="entry name" value="Nucleotide-diphossugar_trans"/>
</dbReference>
<gene>
    <name evidence="4" type="ORF">JYU14_05160</name>
</gene>
<keyword evidence="3" id="KW-0472">Membrane</keyword>
<evidence type="ECO:0000256" key="3">
    <source>
        <dbReference type="ARBA" id="ARBA00023136"/>
    </source>
</evidence>
<dbReference type="EMBL" id="JAFITR010000149">
    <property type="protein sequence ID" value="MBN4067454.1"/>
    <property type="molecule type" value="Genomic_DNA"/>
</dbReference>
<accession>A0ABS3AVF1</accession>
<evidence type="ECO:0008006" key="6">
    <source>
        <dbReference type="Google" id="ProtNLM"/>
    </source>
</evidence>
<sequence length="116" mass="13959">MGRKDPWIKRVISRYANKIRGRILKDAVHDIGCSLKVYRRSCLEVIKLYHGMHRFLPVLFDIEGFRVKEIPVSHHKRMRGKSKYGIFNRSLGPIVDLFAVRWMRRRHLKYRIKKDV</sequence>
<organism evidence="4 5">
    <name type="scientific">Simkania negevensis</name>
    <dbReference type="NCBI Taxonomy" id="83561"/>
    <lineage>
        <taxon>Bacteria</taxon>
        <taxon>Pseudomonadati</taxon>
        <taxon>Chlamydiota</taxon>
        <taxon>Chlamydiia</taxon>
        <taxon>Parachlamydiales</taxon>
        <taxon>Simkaniaceae</taxon>
        <taxon>Simkania</taxon>
    </lineage>
</organism>
<protein>
    <recommendedName>
        <fullName evidence="6">Glycosyltransferase</fullName>
    </recommendedName>
</protein>
<evidence type="ECO:0000313" key="4">
    <source>
        <dbReference type="EMBL" id="MBN4067454.1"/>
    </source>
</evidence>
<dbReference type="SUPFAM" id="SSF53448">
    <property type="entry name" value="Nucleotide-diphospho-sugar transferases"/>
    <property type="match status" value="1"/>
</dbReference>
<keyword evidence="2" id="KW-1133">Transmembrane helix</keyword>
<evidence type="ECO:0000313" key="5">
    <source>
        <dbReference type="Proteomes" id="UP000722121"/>
    </source>
</evidence>
<keyword evidence="1" id="KW-0812">Transmembrane</keyword>
<dbReference type="PANTHER" id="PTHR48090:SF3">
    <property type="entry name" value="UNDECAPRENYL-PHOSPHATE 4-DEOXY-4-FORMAMIDO-L-ARABINOSE TRANSFERASE"/>
    <property type="match status" value="1"/>
</dbReference>
<evidence type="ECO:0000256" key="2">
    <source>
        <dbReference type="ARBA" id="ARBA00022989"/>
    </source>
</evidence>
<evidence type="ECO:0000256" key="1">
    <source>
        <dbReference type="ARBA" id="ARBA00022692"/>
    </source>
</evidence>
<keyword evidence="5" id="KW-1185">Reference proteome</keyword>